<dbReference type="Proteomes" id="UP000886998">
    <property type="component" value="Unassembled WGS sequence"/>
</dbReference>
<organism evidence="2 3">
    <name type="scientific">Trichonephila inaurata madagascariensis</name>
    <dbReference type="NCBI Taxonomy" id="2747483"/>
    <lineage>
        <taxon>Eukaryota</taxon>
        <taxon>Metazoa</taxon>
        <taxon>Ecdysozoa</taxon>
        <taxon>Arthropoda</taxon>
        <taxon>Chelicerata</taxon>
        <taxon>Arachnida</taxon>
        <taxon>Araneae</taxon>
        <taxon>Araneomorphae</taxon>
        <taxon>Entelegynae</taxon>
        <taxon>Araneoidea</taxon>
        <taxon>Nephilidae</taxon>
        <taxon>Trichonephila</taxon>
        <taxon>Trichonephila inaurata</taxon>
    </lineage>
</organism>
<dbReference type="EMBL" id="BMAV01023121">
    <property type="protein sequence ID" value="GFY78654.1"/>
    <property type="molecule type" value="Genomic_DNA"/>
</dbReference>
<name>A0A8X6YVP5_9ARAC</name>
<keyword evidence="1" id="KW-0472">Membrane</keyword>
<evidence type="ECO:0000313" key="2">
    <source>
        <dbReference type="EMBL" id="GFY78654.1"/>
    </source>
</evidence>
<proteinExistence type="predicted"/>
<gene>
    <name evidence="2" type="ORF">TNIN_72331</name>
</gene>
<keyword evidence="1" id="KW-1133">Transmembrane helix</keyword>
<dbReference type="AlphaFoldDB" id="A0A8X6YVP5"/>
<reference evidence="2" key="1">
    <citation type="submission" date="2020-08" db="EMBL/GenBank/DDBJ databases">
        <title>Multicomponent nature underlies the extraordinary mechanical properties of spider dragline silk.</title>
        <authorList>
            <person name="Kono N."/>
            <person name="Nakamura H."/>
            <person name="Mori M."/>
            <person name="Yoshida Y."/>
            <person name="Ohtoshi R."/>
            <person name="Malay A.D."/>
            <person name="Moran D.A.P."/>
            <person name="Tomita M."/>
            <person name="Numata K."/>
            <person name="Arakawa K."/>
        </authorList>
    </citation>
    <scope>NUCLEOTIDE SEQUENCE</scope>
</reference>
<comment type="caution">
    <text evidence="2">The sequence shown here is derived from an EMBL/GenBank/DDBJ whole genome shotgun (WGS) entry which is preliminary data.</text>
</comment>
<evidence type="ECO:0000256" key="1">
    <source>
        <dbReference type="SAM" id="Phobius"/>
    </source>
</evidence>
<protein>
    <submittedName>
        <fullName evidence="2">Uncharacterized protein</fullName>
    </submittedName>
</protein>
<keyword evidence="1" id="KW-0812">Transmembrane</keyword>
<keyword evidence="3" id="KW-1185">Reference proteome</keyword>
<sequence>MKSEIKLIHFKFCKSLIKSKWICKNIILSPPFLSTGSISLFSIIKSRLPAYRISGTAFQNIGIPTGVGGDTSAFNQSASATCLEASLQANPTVRRIREEKRKGYPHQTKHWQFSSTQRDIGHSVTSTPDPFLSCKLVLNTPPLGSVPRQGMLFF</sequence>
<accession>A0A8X6YVP5</accession>
<feature type="transmembrane region" description="Helical" evidence="1">
    <location>
        <begin position="21"/>
        <end position="44"/>
    </location>
</feature>
<evidence type="ECO:0000313" key="3">
    <source>
        <dbReference type="Proteomes" id="UP000886998"/>
    </source>
</evidence>